<dbReference type="GO" id="GO:0006508">
    <property type="term" value="P:proteolysis"/>
    <property type="evidence" value="ECO:0007669"/>
    <property type="project" value="InterPro"/>
</dbReference>
<feature type="binding site" evidence="8">
    <location>
        <position position="334"/>
    </location>
    <ligand>
        <name>substrate</name>
    </ligand>
</feature>
<evidence type="ECO:0000256" key="8">
    <source>
        <dbReference type="PIRSR" id="PIRSR618044-2"/>
    </source>
</evidence>
<evidence type="ECO:0000313" key="13">
    <source>
        <dbReference type="Proteomes" id="UP000229526"/>
    </source>
</evidence>
<keyword evidence="6" id="KW-0961">Cell wall biogenesis/degradation</keyword>
<dbReference type="SUPFAM" id="SSF56601">
    <property type="entry name" value="beta-lactamase/transpeptidase-like"/>
    <property type="match status" value="1"/>
</dbReference>
<dbReference type="GO" id="GO:0009002">
    <property type="term" value="F:serine-type D-Ala-D-Ala carboxypeptidase activity"/>
    <property type="evidence" value="ECO:0007669"/>
    <property type="project" value="InterPro"/>
</dbReference>
<dbReference type="PRINTS" id="PR00725">
    <property type="entry name" value="DADACBPTASE1"/>
</dbReference>
<evidence type="ECO:0000256" key="10">
    <source>
        <dbReference type="SAM" id="Phobius"/>
    </source>
</evidence>
<evidence type="ECO:0000256" key="2">
    <source>
        <dbReference type="ARBA" id="ARBA00022729"/>
    </source>
</evidence>
<feature type="active site" evidence="7">
    <location>
        <position position="216"/>
    </location>
</feature>
<dbReference type="Gene3D" id="3.40.710.10">
    <property type="entry name" value="DD-peptidase/beta-lactamase superfamily"/>
    <property type="match status" value="1"/>
</dbReference>
<gene>
    <name evidence="12" type="ORF">COU11_00785</name>
</gene>
<comment type="similarity">
    <text evidence="1 9">Belongs to the peptidase S11 family.</text>
</comment>
<feature type="active site" description="Acyl-ester intermediate" evidence="7">
    <location>
        <position position="161"/>
    </location>
</feature>
<dbReference type="GO" id="GO:0071555">
    <property type="term" value="P:cell wall organization"/>
    <property type="evidence" value="ECO:0007669"/>
    <property type="project" value="UniProtKB-KW"/>
</dbReference>
<keyword evidence="10" id="KW-0812">Transmembrane</keyword>
<dbReference type="AlphaFoldDB" id="A0A2H0ULT9"/>
<dbReference type="InterPro" id="IPR012338">
    <property type="entry name" value="Beta-lactam/transpept-like"/>
</dbReference>
<reference evidence="13" key="1">
    <citation type="submission" date="2017-09" db="EMBL/GenBank/DDBJ databases">
        <title>Depth-based differentiation of microbial function through sediment-hosted aquifers and enrichment of novel symbionts in the deep terrestrial subsurface.</title>
        <authorList>
            <person name="Probst A.J."/>
            <person name="Ladd B."/>
            <person name="Jarett J.K."/>
            <person name="Geller-Mcgrath D.E."/>
            <person name="Sieber C.M.K."/>
            <person name="Emerson J.B."/>
            <person name="Anantharaman K."/>
            <person name="Thomas B.C."/>
            <person name="Malmstrom R."/>
            <person name="Stieglmeier M."/>
            <person name="Klingl A."/>
            <person name="Woyke T."/>
            <person name="Ryan C.M."/>
            <person name="Banfield J.F."/>
        </authorList>
    </citation>
    <scope>NUCLEOTIDE SEQUENCE [LARGE SCALE GENOMIC DNA]</scope>
</reference>
<evidence type="ECO:0000256" key="7">
    <source>
        <dbReference type="PIRSR" id="PIRSR618044-1"/>
    </source>
</evidence>
<feature type="active site" description="Proton acceptor" evidence="7">
    <location>
        <position position="164"/>
    </location>
</feature>
<feature type="transmembrane region" description="Helical" evidence="10">
    <location>
        <begin position="31"/>
        <end position="50"/>
    </location>
</feature>
<keyword evidence="5" id="KW-0573">Peptidoglycan synthesis</keyword>
<dbReference type="PANTHER" id="PTHR21581">
    <property type="entry name" value="D-ALANYL-D-ALANINE CARBOXYPEPTIDASE"/>
    <property type="match status" value="1"/>
</dbReference>
<dbReference type="InterPro" id="IPR018044">
    <property type="entry name" value="Peptidase_S11"/>
</dbReference>
<evidence type="ECO:0000313" key="12">
    <source>
        <dbReference type="EMBL" id="PIR87350.1"/>
    </source>
</evidence>
<keyword evidence="10" id="KW-0472">Membrane</keyword>
<sequence>MDRNLFKKFSEQVRDLSQKGFSTFPTGDRSYFGHVLIVVGVLAVAIFAGIRQAPEDAGATARIIVNAEATAFQPSAILSESGEEAEEGLEIEPAVKSIVEGQGSDALADPTIQAAPTITTDPVVDADAPLVINPAAALVRDLDAQNSAFLHAGSASWPLASLTKLMTALVALEELGGDASVVISASAVATEGVAGSFSVGQEYLVKDLVAAMMTSSSNDAAVALQEAYDAKQARSLNSAPATGTSPFILSMRAKANVLGMNDTFFDDPSGLSAVNQSTVLDVERLARAILKTQPDIFNLSRQSEVTITNQLTGAKRTIRSINRFAGRSDFLGGKTGYTDHAGENLLSLFKHGEKTYLIVVFGSQDRFGETLKLLSWTKAQ</sequence>
<dbReference type="Pfam" id="PF00768">
    <property type="entry name" value="Peptidase_S11"/>
    <property type="match status" value="1"/>
</dbReference>
<feature type="domain" description="Peptidase S11 D-alanyl-D-alanine carboxypeptidase A N-terminal" evidence="11">
    <location>
        <begin position="157"/>
        <end position="363"/>
    </location>
</feature>
<evidence type="ECO:0000259" key="11">
    <source>
        <dbReference type="Pfam" id="PF00768"/>
    </source>
</evidence>
<evidence type="ECO:0000256" key="6">
    <source>
        <dbReference type="ARBA" id="ARBA00023316"/>
    </source>
</evidence>
<evidence type="ECO:0000256" key="9">
    <source>
        <dbReference type="RuleBase" id="RU004016"/>
    </source>
</evidence>
<name>A0A2H0ULT9_9BACT</name>
<comment type="caution">
    <text evidence="12">The sequence shown here is derived from an EMBL/GenBank/DDBJ whole genome shotgun (WGS) entry which is preliminary data.</text>
</comment>
<dbReference type="EMBL" id="PFBD01000007">
    <property type="protein sequence ID" value="PIR87350.1"/>
    <property type="molecule type" value="Genomic_DNA"/>
</dbReference>
<evidence type="ECO:0000256" key="1">
    <source>
        <dbReference type="ARBA" id="ARBA00007164"/>
    </source>
</evidence>
<dbReference type="Proteomes" id="UP000229526">
    <property type="component" value="Unassembled WGS sequence"/>
</dbReference>
<dbReference type="GO" id="GO:0009252">
    <property type="term" value="P:peptidoglycan biosynthetic process"/>
    <property type="evidence" value="ECO:0007669"/>
    <property type="project" value="UniProtKB-KW"/>
</dbReference>
<evidence type="ECO:0000256" key="5">
    <source>
        <dbReference type="ARBA" id="ARBA00022984"/>
    </source>
</evidence>
<proteinExistence type="inferred from homology"/>
<dbReference type="InterPro" id="IPR001967">
    <property type="entry name" value="Peptidase_S11_N"/>
</dbReference>
<dbReference type="GO" id="GO:0008360">
    <property type="term" value="P:regulation of cell shape"/>
    <property type="evidence" value="ECO:0007669"/>
    <property type="project" value="UniProtKB-KW"/>
</dbReference>
<dbReference type="PANTHER" id="PTHR21581:SF6">
    <property type="entry name" value="TRAFFICKING PROTEIN PARTICLE COMPLEX SUBUNIT 12"/>
    <property type="match status" value="1"/>
</dbReference>
<evidence type="ECO:0000256" key="4">
    <source>
        <dbReference type="ARBA" id="ARBA00022960"/>
    </source>
</evidence>
<protein>
    <recommendedName>
        <fullName evidence="11">Peptidase S11 D-alanyl-D-alanine carboxypeptidase A N-terminal domain-containing protein</fullName>
    </recommendedName>
</protein>
<keyword evidence="3" id="KW-0378">Hydrolase</keyword>
<keyword evidence="10" id="KW-1133">Transmembrane helix</keyword>
<evidence type="ECO:0000256" key="3">
    <source>
        <dbReference type="ARBA" id="ARBA00022801"/>
    </source>
</evidence>
<keyword evidence="2" id="KW-0732">Signal</keyword>
<accession>A0A2H0ULT9</accession>
<keyword evidence="4" id="KW-0133">Cell shape</keyword>
<organism evidence="12 13">
    <name type="scientific">Candidatus Harrisonbacteria bacterium CG10_big_fil_rev_8_21_14_0_10_49_15</name>
    <dbReference type="NCBI Taxonomy" id="1974587"/>
    <lineage>
        <taxon>Bacteria</taxon>
        <taxon>Candidatus Harrisoniibacteriota</taxon>
    </lineage>
</organism>